<dbReference type="AlphaFoldDB" id="A0A1G4K6Y0"/>
<dbReference type="OrthoDB" id="4096087at2759"/>
<comment type="function">
    <text evidence="1">Protease component of the SPS-sensor system, which regulates the expression of several amino acid-metabolizing enzymes and amino acid- and peptide-permeases in response to extracellular amino acid levels by controlling the activity of two transcription factors, STP1 and STP2. Catalyzes the activation of these transcription factors, which are synthesized as latent cytoplasmic precursors, by proteolytic removal of an N-terminal inhibitory domain containing cytoplasmic retention motifs. SSY5 binds as an inactive protease complex to STP1. In response to extracellular amino acids and dependent on the other SPS-sensor components, the inhibitory propeptide is induced to dissociate, and thereby enables the catalytic domain to process STP1.</text>
</comment>
<keyword evidence="1" id="KW-1003">Cell membrane</keyword>
<dbReference type="InterPro" id="IPR009003">
    <property type="entry name" value="Peptidase_S1_PA"/>
</dbReference>
<evidence type="ECO:0000313" key="4">
    <source>
        <dbReference type="Proteomes" id="UP000191144"/>
    </source>
</evidence>
<dbReference type="SUPFAM" id="SSF50494">
    <property type="entry name" value="Trypsin-like serine proteases"/>
    <property type="match status" value="1"/>
</dbReference>
<sequence>MAKRILGLSRKRSENNEEASTADSSNVRSSPGSPPLRSDENEMDTTNVIKSDDSSSRLSSSIQSSSIFSKSCQTRRTGASSTHTGGMQDSAKFGGSRDPENMGKPLRVLEFGKLGPLNPVSEEDDSFVTSGTFLDEFSTRVGPHRSASASQKDSPAVVLEQFDRALETLDENLVGLMHDIHQNVTNVSKAVIQAAEFFKEFLPEVSTARLSHRISCSKSPALRRITKVVLHFVDNLLFSDVFSNSRAIIIKRFLCFLKKINLPVTEENSELHTLPHLKIFCIDAECDLPRKAKLSSIMGKLATTDSACISDQEGAFIAPILRGLSKASSVLTIMFGLPDPQPEHFDMIKALYSLFPDVHFYCVKDYIQTCAEVAVPPTLQPKPMQSSAASQFHPPYRLPSDVSSPPISLSISSQDSEKITGTLGGYVYPQIDDNNSSLAQFSGSTFAMTCAHVALAESQDYPYVSVPSAVLQKQYKLAILEESQRYASDSMEKDAFEKEATRIDQNLDWQKENNFGQVVWGERSVVDQKLSDFAIIKVSPGVQCSNFLGDDVSLMANPFLRFQNLYVKDKVLKMKPGAEVFKIGATTNFTKGQVNGSKLIFWADGKLKSSEFVVASPTPMFAGGGDSGAWILTKLSTKLGLGVVGMLHSYDGEQRQFGLFTPIGDILERLHKVTGVVWDINKPS</sequence>
<accession>A0A1G4K6Y0</accession>
<organism evidence="3 4">
    <name type="scientific">Lachancea meyersii CBS 8951</name>
    <dbReference type="NCBI Taxonomy" id="1266667"/>
    <lineage>
        <taxon>Eukaryota</taxon>
        <taxon>Fungi</taxon>
        <taxon>Dikarya</taxon>
        <taxon>Ascomycota</taxon>
        <taxon>Saccharomycotina</taxon>
        <taxon>Saccharomycetes</taxon>
        <taxon>Saccharomycetales</taxon>
        <taxon>Saccharomycetaceae</taxon>
        <taxon>Lachancea</taxon>
    </lineage>
</organism>
<feature type="compositionally biased region" description="Low complexity" evidence="2">
    <location>
        <begin position="56"/>
        <end position="71"/>
    </location>
</feature>
<comment type="subunit">
    <text evidence="1">Component of the plasma membrane SPS (SSY1-PTR3-SSY5) amino acid sensor complex.</text>
</comment>
<keyword evidence="1" id="KW-0472">Membrane</keyword>
<gene>
    <name evidence="3" type="ORF">LAME_0G04610G</name>
</gene>
<dbReference type="InterPro" id="IPR012985">
    <property type="entry name" value="Peptidase_S64_Ssy5"/>
</dbReference>
<dbReference type="GO" id="GO:0005886">
    <property type="term" value="C:plasma membrane"/>
    <property type="evidence" value="ECO:0007669"/>
    <property type="project" value="UniProtKB-SubCell"/>
</dbReference>
<feature type="compositionally biased region" description="Polar residues" evidence="2">
    <location>
        <begin position="18"/>
        <end position="31"/>
    </location>
</feature>
<dbReference type="PIRSF" id="PIRSF011716">
    <property type="entry name" value="Peptidase_S64_Ssy5"/>
    <property type="match status" value="1"/>
</dbReference>
<comment type="subcellular location">
    <subcellularLocation>
        <location evidence="1">Cell membrane</location>
        <topology evidence="1">Peripheral membrane protein</topology>
        <orientation evidence="1">Cytoplasmic side</orientation>
    </subcellularLocation>
</comment>
<keyword evidence="4" id="KW-1185">Reference proteome</keyword>
<name>A0A1G4K6Y0_9SACH</name>
<feature type="region of interest" description="Disordered" evidence="2">
    <location>
        <begin position="1"/>
        <end position="101"/>
    </location>
</feature>
<evidence type="ECO:0000313" key="3">
    <source>
        <dbReference type="EMBL" id="SCU99654.1"/>
    </source>
</evidence>
<dbReference type="Pfam" id="PF08192">
    <property type="entry name" value="Peptidase_S64"/>
    <property type="match status" value="1"/>
</dbReference>
<reference evidence="4" key="1">
    <citation type="submission" date="2016-03" db="EMBL/GenBank/DDBJ databases">
        <authorList>
            <person name="Devillers Hugo."/>
        </authorList>
    </citation>
    <scope>NUCLEOTIDE SEQUENCE [LARGE SCALE GENOMIC DNA]</scope>
</reference>
<comment type="similarity">
    <text evidence="1">Belongs to the peptidase S64 family.</text>
</comment>
<feature type="compositionally biased region" description="Polar residues" evidence="2">
    <location>
        <begin position="72"/>
        <end position="87"/>
    </location>
</feature>
<proteinExistence type="inferred from homology"/>
<dbReference type="EMBL" id="LT598484">
    <property type="protein sequence ID" value="SCU99654.1"/>
    <property type="molecule type" value="Genomic_DNA"/>
</dbReference>
<dbReference type="Proteomes" id="UP000191144">
    <property type="component" value="Chromosome G"/>
</dbReference>
<evidence type="ECO:0000256" key="1">
    <source>
        <dbReference type="PIRNR" id="PIRNR011716"/>
    </source>
</evidence>
<protein>
    <recommendedName>
        <fullName evidence="1">SPS-sensor serine protease component SSY5</fullName>
    </recommendedName>
    <alternativeName>
        <fullName evidence="1">Endoprotease SSY5</fullName>
    </alternativeName>
</protein>
<evidence type="ECO:0000256" key="2">
    <source>
        <dbReference type="SAM" id="MobiDB-lite"/>
    </source>
</evidence>